<evidence type="ECO:0000313" key="4">
    <source>
        <dbReference type="Proteomes" id="UP000269793"/>
    </source>
</evidence>
<organism evidence="3 4">
    <name type="scientific">Malassezia restricta (strain ATCC 96810 / NBRC 103918 / CBS 7877)</name>
    <name type="common">Seborrheic dermatitis infection agent</name>
    <dbReference type="NCBI Taxonomy" id="425264"/>
    <lineage>
        <taxon>Eukaryota</taxon>
        <taxon>Fungi</taxon>
        <taxon>Dikarya</taxon>
        <taxon>Basidiomycota</taxon>
        <taxon>Ustilaginomycotina</taxon>
        <taxon>Malasseziomycetes</taxon>
        <taxon>Malasseziales</taxon>
        <taxon>Malasseziaceae</taxon>
        <taxon>Malassezia</taxon>
    </lineage>
</organism>
<name>A0A3G2S2L6_MALR7</name>
<dbReference type="EMBL" id="CP033148">
    <property type="protein sequence ID" value="AYO41388.1"/>
    <property type="molecule type" value="Genomic_DNA"/>
</dbReference>
<dbReference type="PANTHER" id="PTHR43709">
    <property type="entry name" value="ACONITATE ISOMERASE-RELATED"/>
    <property type="match status" value="1"/>
</dbReference>
<comment type="similarity">
    <text evidence="1">Belongs to the PrpF family.</text>
</comment>
<dbReference type="InterPro" id="IPR007400">
    <property type="entry name" value="PrpF-like"/>
</dbReference>
<evidence type="ECO:0000256" key="1">
    <source>
        <dbReference type="ARBA" id="ARBA00007673"/>
    </source>
</evidence>
<sequence>MRVAAGLYRGGTSRGLIFSASDLVMYSQRAREYIICSAMGSPDPDQRQIDGVGGGVSSLSKAAVVSVPSRDRHMVRLSKMGEEWAFPGVPWADDVARACDAETGYDAVYRFGQVPVSGGTGIDWSATCGNMMSAVAIHTYMKYWRHFRPFLLHVDPGASFTKLPMRILMANSGERVTVHVPLEKRGENAWFLSSKADTHIAGVPGLAPGILVETPLPSSPWPTGRPLDTLRLGDQDIRVSIVQAGLPTVFVHAADLGVSSDQIVQPAHALDTDTQLHERIEALRYQAAQCAPDLQRQWSMSAPKVCLVHPRTAYTTSGGTHVPANAMDILVRAVSVGNFHRSIMATALSALAVASTCPDTVVYEAYAAGGSMPCASSKDRASSLLHAFTVGQPAGTARSMVRMSKEDPTRTPTAVVMERTARRIMHGFVDVPPHELLRSKGTYFGLPSNRKH</sequence>
<dbReference type="STRING" id="425264.A0A3G2S2L6"/>
<dbReference type="AlphaFoldDB" id="A0A3G2S2L6"/>
<keyword evidence="4" id="KW-1185">Reference proteome</keyword>
<protein>
    <submittedName>
        <fullName evidence="3">Isomerase YraM</fullName>
        <ecNumber evidence="3">5.-.-.-</ecNumber>
    </submittedName>
</protein>
<dbReference type="PANTHER" id="PTHR43709:SF2">
    <property type="entry name" value="DUF453 DOMAIN PROTEIN (AFU_ORTHOLOGUE AFUA_6G00360)"/>
    <property type="match status" value="1"/>
</dbReference>
<dbReference type="Pfam" id="PF04303">
    <property type="entry name" value="PrpF"/>
    <property type="match status" value="2"/>
</dbReference>
<keyword evidence="2 3" id="KW-0413">Isomerase</keyword>
<reference evidence="3 4" key="1">
    <citation type="submission" date="2018-10" db="EMBL/GenBank/DDBJ databases">
        <title>Complete genome sequence of Malassezia restricta CBS 7877.</title>
        <authorList>
            <person name="Morand S.C."/>
            <person name="Bertignac M."/>
            <person name="Iltis A."/>
            <person name="Kolder I."/>
            <person name="Pirovano W."/>
            <person name="Jourdain R."/>
            <person name="Clavaud C."/>
        </authorList>
    </citation>
    <scope>NUCLEOTIDE SEQUENCE [LARGE SCALE GENOMIC DNA]</scope>
    <source>
        <strain evidence="3 4">CBS 7877</strain>
    </source>
</reference>
<evidence type="ECO:0000256" key="2">
    <source>
        <dbReference type="ARBA" id="ARBA00023235"/>
    </source>
</evidence>
<dbReference type="OrthoDB" id="10267539at2759"/>
<gene>
    <name evidence="3" type="primary">yraM</name>
    <name evidence="3" type="ORF">DNF11_0438</name>
</gene>
<dbReference type="Proteomes" id="UP000269793">
    <property type="component" value="Chromosome I"/>
</dbReference>
<dbReference type="EC" id="5.-.-.-" evidence="3"/>
<dbReference type="Gene3D" id="3.10.310.10">
    <property type="entry name" value="Diaminopimelate Epimerase, Chain A, domain 1"/>
    <property type="match status" value="2"/>
</dbReference>
<dbReference type="GO" id="GO:0016853">
    <property type="term" value="F:isomerase activity"/>
    <property type="evidence" value="ECO:0007669"/>
    <property type="project" value="UniProtKB-KW"/>
</dbReference>
<proteinExistence type="inferred from homology"/>
<dbReference type="SUPFAM" id="SSF54506">
    <property type="entry name" value="Diaminopimelate epimerase-like"/>
    <property type="match status" value="2"/>
</dbReference>
<dbReference type="VEuPathDB" id="FungiDB:DNF11_0438"/>
<accession>A0A3G2S2L6</accession>
<evidence type="ECO:0000313" key="3">
    <source>
        <dbReference type="EMBL" id="AYO41388.1"/>
    </source>
</evidence>